<reference evidence="1 2" key="1">
    <citation type="submission" date="2018-06" db="EMBL/GenBank/DDBJ databases">
        <title>The Genome of Cuscuta australis (Dodder) Provides Insight into the Evolution of Plant Parasitism.</title>
        <authorList>
            <person name="Liu H."/>
        </authorList>
    </citation>
    <scope>NUCLEOTIDE SEQUENCE [LARGE SCALE GENOMIC DNA]</scope>
    <source>
        <strain evidence="2">cv. Yunnan</strain>
        <tissue evidence="1">Vines</tissue>
    </source>
</reference>
<evidence type="ECO:0000313" key="1">
    <source>
        <dbReference type="EMBL" id="RAL44056.1"/>
    </source>
</evidence>
<evidence type="ECO:0000313" key="2">
    <source>
        <dbReference type="Proteomes" id="UP000249390"/>
    </source>
</evidence>
<comment type="caution">
    <text evidence="1">The sequence shown here is derived from an EMBL/GenBank/DDBJ whole genome shotgun (WGS) entry which is preliminary data.</text>
</comment>
<dbReference type="EMBL" id="NQVE01000149">
    <property type="protein sequence ID" value="RAL44056.1"/>
    <property type="molecule type" value="Genomic_DNA"/>
</dbReference>
<organism evidence="1 2">
    <name type="scientific">Cuscuta australis</name>
    <dbReference type="NCBI Taxonomy" id="267555"/>
    <lineage>
        <taxon>Eukaryota</taxon>
        <taxon>Viridiplantae</taxon>
        <taxon>Streptophyta</taxon>
        <taxon>Embryophyta</taxon>
        <taxon>Tracheophyta</taxon>
        <taxon>Spermatophyta</taxon>
        <taxon>Magnoliopsida</taxon>
        <taxon>eudicotyledons</taxon>
        <taxon>Gunneridae</taxon>
        <taxon>Pentapetalae</taxon>
        <taxon>asterids</taxon>
        <taxon>lamiids</taxon>
        <taxon>Solanales</taxon>
        <taxon>Convolvulaceae</taxon>
        <taxon>Cuscuteae</taxon>
        <taxon>Cuscuta</taxon>
        <taxon>Cuscuta subgen. Grammica</taxon>
        <taxon>Cuscuta sect. Cleistogrammica</taxon>
    </lineage>
</organism>
<sequence length="122" mass="14278">MFILFRSDVAKHNPSDMTKMVPFFSDSVKIVLLQISQSMSCRVTSKITCGAEKRTAMMEERRKLIVIRKCKRNYNGGKIYMVEEGGMLEQKEDGEDEKKIENEEDGQCLKMWKMEERKREEG</sequence>
<accession>A0A328DF24</accession>
<proteinExistence type="predicted"/>
<protein>
    <submittedName>
        <fullName evidence="1">Uncharacterized protein</fullName>
    </submittedName>
</protein>
<gene>
    <name evidence="1" type="ORF">DM860_018029</name>
</gene>
<name>A0A328DF24_9ASTE</name>
<keyword evidence="2" id="KW-1185">Reference proteome</keyword>
<dbReference type="AlphaFoldDB" id="A0A328DF24"/>
<dbReference type="Proteomes" id="UP000249390">
    <property type="component" value="Unassembled WGS sequence"/>
</dbReference>